<dbReference type="RefSeq" id="WP_260763543.1">
    <property type="nucleotide sequence ID" value="NZ_CP045921.1"/>
</dbReference>
<keyword evidence="2" id="KW-1185">Reference proteome</keyword>
<evidence type="ECO:0000313" key="1">
    <source>
        <dbReference type="EMBL" id="QHN42300.1"/>
    </source>
</evidence>
<sequence length="97" mass="10536">MSYPDNTGENLLVTMSPSEIREEIASALYNRRPAVISVLGAEGTRSVSFRIRSTDHTPADNTLDLILGVTEDGRRVQVAVPTSGEPTLALRPPQTEE</sequence>
<dbReference type="AlphaFoldDB" id="A0A857MNN8"/>
<organism evidence="1 2">
    <name type="scientific">Candidatus Mycosynbacter amalyticus</name>
    <dbReference type="NCBI Taxonomy" id="2665156"/>
    <lineage>
        <taxon>Bacteria</taxon>
        <taxon>Candidatus Saccharimonadota</taxon>
        <taxon>Candidatus Saccharimonadota incertae sedis</taxon>
        <taxon>Candidatus Mycosynbacter</taxon>
    </lineage>
</organism>
<name>A0A857MNN8_9BACT</name>
<proteinExistence type="predicted"/>
<accession>A0A857MNN8</accession>
<evidence type="ECO:0000313" key="2">
    <source>
        <dbReference type="Proteomes" id="UP001059824"/>
    </source>
</evidence>
<reference evidence="1" key="1">
    <citation type="journal article" date="2021" name="Nat. Microbiol.">
        <title>Cocultivation of an ultrasmall environmental parasitic bacterium with lytic ability against bacteria associated with wastewater foams.</title>
        <authorList>
            <person name="Batinovic S."/>
            <person name="Rose J.J.A."/>
            <person name="Ratcliffe J."/>
            <person name="Seviour R.J."/>
            <person name="Petrovski S."/>
        </authorList>
    </citation>
    <scope>NUCLEOTIDE SEQUENCE</scope>
    <source>
        <strain evidence="1">JR1</strain>
    </source>
</reference>
<dbReference type="KEGG" id="mama:GII36_00290"/>
<dbReference type="Proteomes" id="UP001059824">
    <property type="component" value="Chromosome"/>
</dbReference>
<protein>
    <submittedName>
        <fullName evidence="1">Uncharacterized protein</fullName>
    </submittedName>
</protein>
<gene>
    <name evidence="1" type="ORF">GII36_00290</name>
</gene>
<dbReference type="EMBL" id="CP045921">
    <property type="protein sequence ID" value="QHN42300.1"/>
    <property type="molecule type" value="Genomic_DNA"/>
</dbReference>